<dbReference type="GO" id="GO:0046872">
    <property type="term" value="F:metal ion binding"/>
    <property type="evidence" value="ECO:0007669"/>
    <property type="project" value="UniProtKB-KW"/>
</dbReference>
<dbReference type="InterPro" id="IPR002467">
    <property type="entry name" value="Pept_M24A_MAP1"/>
</dbReference>
<evidence type="ECO:0000256" key="1">
    <source>
        <dbReference type="ARBA" id="ARBA00022438"/>
    </source>
</evidence>
<keyword evidence="1 6" id="KW-0031">Aminopeptidase</keyword>
<keyword evidence="3" id="KW-0479">Metal-binding</keyword>
<dbReference type="EMBL" id="LR797252">
    <property type="protein sequence ID" value="CAB4196537.1"/>
    <property type="molecule type" value="Genomic_DNA"/>
</dbReference>
<proteinExistence type="predicted"/>
<evidence type="ECO:0000256" key="3">
    <source>
        <dbReference type="ARBA" id="ARBA00022723"/>
    </source>
</evidence>
<dbReference type="InterPro" id="IPR000994">
    <property type="entry name" value="Pept_M24"/>
</dbReference>
<reference evidence="6" key="1">
    <citation type="submission" date="2020-05" db="EMBL/GenBank/DDBJ databases">
        <authorList>
            <person name="Chiriac C."/>
            <person name="Salcher M."/>
            <person name="Ghai R."/>
            <person name="Kavagutti S V."/>
        </authorList>
    </citation>
    <scope>NUCLEOTIDE SEQUENCE</scope>
</reference>
<dbReference type="InterPro" id="IPR001714">
    <property type="entry name" value="Pept_M24_MAP"/>
</dbReference>
<evidence type="ECO:0000256" key="2">
    <source>
        <dbReference type="ARBA" id="ARBA00022670"/>
    </source>
</evidence>
<keyword evidence="4" id="KW-0378">Hydrolase</keyword>
<organism evidence="6">
    <name type="scientific">uncultured Caudovirales phage</name>
    <dbReference type="NCBI Taxonomy" id="2100421"/>
    <lineage>
        <taxon>Viruses</taxon>
        <taxon>Duplodnaviria</taxon>
        <taxon>Heunggongvirae</taxon>
        <taxon>Uroviricota</taxon>
        <taxon>Caudoviricetes</taxon>
        <taxon>Peduoviridae</taxon>
        <taxon>Maltschvirus</taxon>
        <taxon>Maltschvirus maltsch</taxon>
    </lineage>
</organism>
<dbReference type="Pfam" id="PF00557">
    <property type="entry name" value="Peptidase_M24"/>
    <property type="match status" value="1"/>
</dbReference>
<sequence>MRSASKIFSTTNGLVRLKEKDWVDKQRIAGKIAAKTLTYLENQIKNKTTSSLIELNDAAEKLITDAGGILTFKGYKGFPAGVCISVNKQLVHGIPSSYKLQDGDIISFDLGVTIDGAIADTATTCIYGNPKSDRHALLVQATKECLKLGIESIKIGDRIGAIGSAIYNHAKKSGFSVITQYGGHGLDWNTPHAHPFIDNKSDIDKGLHIQPGLTICIEPMLVIGSNNTKVLNDGWTVVTPDVGAHEEHTLFVHEDHVEIITERN</sequence>
<evidence type="ECO:0000313" key="6">
    <source>
        <dbReference type="EMBL" id="CAB4196537.1"/>
    </source>
</evidence>
<protein>
    <submittedName>
        <fullName evidence="6">Map Methionine aminopeptidase</fullName>
    </submittedName>
</protein>
<dbReference type="PANTHER" id="PTHR43330">
    <property type="entry name" value="METHIONINE AMINOPEPTIDASE"/>
    <property type="match status" value="1"/>
</dbReference>
<dbReference type="PANTHER" id="PTHR43330:SF27">
    <property type="entry name" value="METHIONINE AMINOPEPTIDASE"/>
    <property type="match status" value="1"/>
</dbReference>
<accession>A0A6J5RQI4</accession>
<dbReference type="PRINTS" id="PR00599">
    <property type="entry name" value="MAPEPTIDASE"/>
</dbReference>
<gene>
    <name evidence="6" type="ORF">UFOVP1290_57</name>
</gene>
<dbReference type="SUPFAM" id="SSF55920">
    <property type="entry name" value="Creatinase/aminopeptidase"/>
    <property type="match status" value="1"/>
</dbReference>
<evidence type="ECO:0000256" key="4">
    <source>
        <dbReference type="ARBA" id="ARBA00022801"/>
    </source>
</evidence>
<dbReference type="GO" id="GO:0006508">
    <property type="term" value="P:proteolysis"/>
    <property type="evidence" value="ECO:0007669"/>
    <property type="project" value="UniProtKB-KW"/>
</dbReference>
<dbReference type="Gene3D" id="3.90.230.10">
    <property type="entry name" value="Creatinase/methionine aminopeptidase superfamily"/>
    <property type="match status" value="1"/>
</dbReference>
<feature type="domain" description="Peptidase M24" evidence="5">
    <location>
        <begin position="26"/>
        <end position="254"/>
    </location>
</feature>
<name>A0A6J5RQI4_9CAUD</name>
<dbReference type="InterPro" id="IPR036005">
    <property type="entry name" value="Creatinase/aminopeptidase-like"/>
</dbReference>
<dbReference type="NCBIfam" id="TIGR00500">
    <property type="entry name" value="met_pdase_I"/>
    <property type="match status" value="1"/>
</dbReference>
<keyword evidence="2" id="KW-0645">Protease</keyword>
<dbReference type="GO" id="GO:0070006">
    <property type="term" value="F:metalloaminopeptidase activity"/>
    <property type="evidence" value="ECO:0007669"/>
    <property type="project" value="InterPro"/>
</dbReference>
<evidence type="ECO:0000259" key="5">
    <source>
        <dbReference type="Pfam" id="PF00557"/>
    </source>
</evidence>